<name>A0ABV3Z558_9PROT</name>
<keyword evidence="1" id="KW-0472">Membrane</keyword>
<proteinExistence type="predicted"/>
<accession>A0ABV3Z558</accession>
<sequence>MSDGKNKSRIKRAIAGVAPSLATALGGPLAGAAVAQLSRLIFGDENVDEETLSKALEEANPETLLAIKKAEQEFQIALSAASVEAQRIDAGDRADARARQVTMNDWTPSILGAFVIIGFFVVLGFMVARKLPPGTETEFSIMLGALATMTAAVVNYFFGSSASSREKTHLIAYPAKPKNDDVAVR</sequence>
<reference evidence="2 3" key="1">
    <citation type="submission" date="2024-05" db="EMBL/GenBank/DDBJ databases">
        <title>Three bacterial strains, DH-69, EH-24, and ECK-19 isolated from coastal sediments.</title>
        <authorList>
            <person name="Ye Y.-Q."/>
            <person name="Du Z.-J."/>
        </authorList>
    </citation>
    <scope>NUCLEOTIDE SEQUENCE [LARGE SCALE GENOMIC DNA]</scope>
    <source>
        <strain evidence="2 3">ECK-19</strain>
    </source>
</reference>
<comment type="caution">
    <text evidence="2">The sequence shown here is derived from an EMBL/GenBank/DDBJ whole genome shotgun (WGS) entry which is preliminary data.</text>
</comment>
<evidence type="ECO:0000256" key="1">
    <source>
        <dbReference type="SAM" id="Phobius"/>
    </source>
</evidence>
<keyword evidence="1" id="KW-0812">Transmembrane</keyword>
<gene>
    <name evidence="2" type="ORF">ABFZ84_08470</name>
</gene>
<evidence type="ECO:0000313" key="3">
    <source>
        <dbReference type="Proteomes" id="UP001560685"/>
    </source>
</evidence>
<dbReference type="RefSeq" id="WP_369313557.1">
    <property type="nucleotide sequence ID" value="NZ_JBEHZE010000001.1"/>
</dbReference>
<feature type="transmembrane region" description="Helical" evidence="1">
    <location>
        <begin position="139"/>
        <end position="158"/>
    </location>
</feature>
<keyword evidence="3" id="KW-1185">Reference proteome</keyword>
<protein>
    <submittedName>
        <fullName evidence="2">Uncharacterized protein</fullName>
    </submittedName>
</protein>
<organism evidence="2 3">
    <name type="scientific">Hyphococcus lacteus</name>
    <dbReference type="NCBI Taxonomy" id="3143536"/>
    <lineage>
        <taxon>Bacteria</taxon>
        <taxon>Pseudomonadati</taxon>
        <taxon>Pseudomonadota</taxon>
        <taxon>Alphaproteobacteria</taxon>
        <taxon>Parvularculales</taxon>
        <taxon>Parvularculaceae</taxon>
        <taxon>Hyphococcus</taxon>
    </lineage>
</organism>
<keyword evidence="1" id="KW-1133">Transmembrane helix</keyword>
<feature type="transmembrane region" description="Helical" evidence="1">
    <location>
        <begin position="106"/>
        <end position="127"/>
    </location>
</feature>
<evidence type="ECO:0000313" key="2">
    <source>
        <dbReference type="EMBL" id="MEX6633583.1"/>
    </source>
</evidence>
<dbReference type="Proteomes" id="UP001560685">
    <property type="component" value="Unassembled WGS sequence"/>
</dbReference>
<dbReference type="EMBL" id="JBEHZE010000001">
    <property type="protein sequence ID" value="MEX6633583.1"/>
    <property type="molecule type" value="Genomic_DNA"/>
</dbReference>